<evidence type="ECO:0000313" key="2">
    <source>
        <dbReference type="EMBL" id="MBE9041381.1"/>
    </source>
</evidence>
<gene>
    <name evidence="2" type="ORF">IQ235_11370</name>
</gene>
<evidence type="ECO:0000313" key="3">
    <source>
        <dbReference type="Proteomes" id="UP000621799"/>
    </source>
</evidence>
<name>A0A928ZA47_9CYAN</name>
<feature type="region of interest" description="Disordered" evidence="1">
    <location>
        <begin position="20"/>
        <end position="46"/>
    </location>
</feature>
<accession>A0A928ZA47</accession>
<protein>
    <recommendedName>
        <fullName evidence="4">PatU</fullName>
    </recommendedName>
</protein>
<dbReference type="AlphaFoldDB" id="A0A928ZA47"/>
<feature type="compositionally biased region" description="Basic and acidic residues" evidence="1">
    <location>
        <begin position="27"/>
        <end position="40"/>
    </location>
</feature>
<dbReference type="Proteomes" id="UP000621799">
    <property type="component" value="Unassembled WGS sequence"/>
</dbReference>
<reference evidence="2" key="1">
    <citation type="submission" date="2020-10" db="EMBL/GenBank/DDBJ databases">
        <authorList>
            <person name="Castelo-Branco R."/>
            <person name="Eusebio N."/>
            <person name="Adriana R."/>
            <person name="Vieira A."/>
            <person name="Brugerolle De Fraissinette N."/>
            <person name="Rezende De Castro R."/>
            <person name="Schneider M.P."/>
            <person name="Vasconcelos V."/>
            <person name="Leao P.N."/>
        </authorList>
    </citation>
    <scope>NUCLEOTIDE SEQUENCE</scope>
    <source>
        <strain evidence="2">LEGE 11467</strain>
    </source>
</reference>
<organism evidence="2 3">
    <name type="scientific">Zarconia navalis LEGE 11467</name>
    <dbReference type="NCBI Taxonomy" id="1828826"/>
    <lineage>
        <taxon>Bacteria</taxon>
        <taxon>Bacillati</taxon>
        <taxon>Cyanobacteriota</taxon>
        <taxon>Cyanophyceae</taxon>
        <taxon>Oscillatoriophycideae</taxon>
        <taxon>Oscillatoriales</taxon>
        <taxon>Oscillatoriales incertae sedis</taxon>
        <taxon>Zarconia</taxon>
        <taxon>Zarconia navalis</taxon>
    </lineage>
</organism>
<dbReference type="EMBL" id="JADEXN010000187">
    <property type="protein sequence ID" value="MBE9041381.1"/>
    <property type="molecule type" value="Genomic_DNA"/>
</dbReference>
<proteinExistence type="predicted"/>
<comment type="caution">
    <text evidence="2">The sequence shown here is derived from an EMBL/GenBank/DDBJ whole genome shotgun (WGS) entry which is preliminary data.</text>
</comment>
<evidence type="ECO:0008006" key="4">
    <source>
        <dbReference type="Google" id="ProtNLM"/>
    </source>
</evidence>
<dbReference type="RefSeq" id="WP_264321591.1">
    <property type="nucleotide sequence ID" value="NZ_JADEXN010000187.1"/>
</dbReference>
<evidence type="ECO:0000256" key="1">
    <source>
        <dbReference type="SAM" id="MobiDB-lite"/>
    </source>
</evidence>
<sequence>MNRDDESRFLAWLNRESVESEIPSTEIGREHHRCEARSPDFDPEEIANLGKEELDPLNSEQSSLDAQFNEQEELLTHPDSQSNHLGEIPTVQHRFEALIKRRLQTEIQKAPPLFPWETEVRDYSTDTFDELVTVGVPSRLWTTQLKNLQLPVALPETLLKSLLARCQEVVNASVREGEKWVRAVEELFPDRSSELYELAGMVAMGPVRFGGGEQESHPLAYEVATPKQQMVLSLMAAREILKTLKLRVSASEPRSTREWLTEAGVLTLEAEYQPDRWLGKLRVQVHLPEGGSLQFKGAGALATAQRTDAGSLSVELFDVQPQQTYTLEVTLDDREHSPFTFVICPSA</sequence>
<keyword evidence="3" id="KW-1185">Reference proteome</keyword>